<protein>
    <submittedName>
        <fullName evidence="1">Uncharacterized protein</fullName>
    </submittedName>
</protein>
<evidence type="ECO:0000313" key="2">
    <source>
        <dbReference type="Proteomes" id="UP000712281"/>
    </source>
</evidence>
<sequence>MSESWSSVLALARVRSSTFSTRDRSIVARSVSGMFLSSGRRIGGSIGRSVVWVWSAESCVCSAGRLVRAVEGVVTESMASTAALVGGRVLPGFVWLLFPISVDPSVAVLEGCRSPDFEGGGSDVEDIALIFGGFADLVR</sequence>
<accession>A0A8S9HGQ6</accession>
<dbReference type="AlphaFoldDB" id="A0A8S9HGQ6"/>
<dbReference type="EMBL" id="QGKW02001940">
    <property type="protein sequence ID" value="KAF2557203.1"/>
    <property type="molecule type" value="Genomic_DNA"/>
</dbReference>
<comment type="caution">
    <text evidence="1">The sequence shown here is derived from an EMBL/GenBank/DDBJ whole genome shotgun (WGS) entry which is preliminary data.</text>
</comment>
<organism evidence="1 2">
    <name type="scientific">Brassica cretica</name>
    <name type="common">Mustard</name>
    <dbReference type="NCBI Taxonomy" id="69181"/>
    <lineage>
        <taxon>Eukaryota</taxon>
        <taxon>Viridiplantae</taxon>
        <taxon>Streptophyta</taxon>
        <taxon>Embryophyta</taxon>
        <taxon>Tracheophyta</taxon>
        <taxon>Spermatophyta</taxon>
        <taxon>Magnoliopsida</taxon>
        <taxon>eudicotyledons</taxon>
        <taxon>Gunneridae</taxon>
        <taxon>Pentapetalae</taxon>
        <taxon>rosids</taxon>
        <taxon>malvids</taxon>
        <taxon>Brassicales</taxon>
        <taxon>Brassicaceae</taxon>
        <taxon>Brassiceae</taxon>
        <taxon>Brassica</taxon>
    </lineage>
</organism>
<reference evidence="1" key="1">
    <citation type="submission" date="2019-12" db="EMBL/GenBank/DDBJ databases">
        <title>Genome sequencing and annotation of Brassica cretica.</title>
        <authorList>
            <person name="Studholme D.J."/>
            <person name="Sarris P.F."/>
        </authorList>
    </citation>
    <scope>NUCLEOTIDE SEQUENCE</scope>
    <source>
        <strain evidence="1">PFS-001/15</strain>
        <tissue evidence="1">Leaf</tissue>
    </source>
</reference>
<dbReference type="Proteomes" id="UP000712281">
    <property type="component" value="Unassembled WGS sequence"/>
</dbReference>
<gene>
    <name evidence="1" type="ORF">F2Q68_00017041</name>
</gene>
<name>A0A8S9HGQ6_BRACR</name>
<evidence type="ECO:0000313" key="1">
    <source>
        <dbReference type="EMBL" id="KAF2557203.1"/>
    </source>
</evidence>
<proteinExistence type="predicted"/>